<accession>A0A3R7M8J6</accession>
<dbReference type="GO" id="GO:0120330">
    <property type="term" value="C:rixosome complex"/>
    <property type="evidence" value="ECO:0007669"/>
    <property type="project" value="TreeGrafter"/>
</dbReference>
<evidence type="ECO:0000256" key="4">
    <source>
        <dbReference type="SAM" id="MobiDB-lite"/>
    </source>
</evidence>
<dbReference type="SUPFAM" id="SSF50978">
    <property type="entry name" value="WD40 repeat-like"/>
    <property type="match status" value="1"/>
</dbReference>
<dbReference type="PANTHER" id="PTHR18763:SF0">
    <property type="entry name" value="WD REPEAT-CONTAINING PROTEIN 18"/>
    <property type="match status" value="1"/>
</dbReference>
<dbReference type="GO" id="GO:0005656">
    <property type="term" value="C:nuclear pre-replicative complex"/>
    <property type="evidence" value="ECO:0007669"/>
    <property type="project" value="TreeGrafter"/>
</dbReference>
<reference evidence="6 7" key="1">
    <citation type="submission" date="2018-04" db="EMBL/GenBank/DDBJ databases">
        <authorList>
            <person name="Zhang X."/>
            <person name="Yuan J."/>
            <person name="Li F."/>
            <person name="Xiang J."/>
        </authorList>
    </citation>
    <scope>NUCLEOTIDE SEQUENCE [LARGE SCALE GENOMIC DNA]</scope>
    <source>
        <tissue evidence="6">Muscle</tissue>
    </source>
</reference>
<reference evidence="6 7" key="2">
    <citation type="submission" date="2019-01" db="EMBL/GenBank/DDBJ databases">
        <title>The decoding of complex shrimp genome reveals the adaptation for benthos swimmer, frequently molting mechanism and breeding impact on genome.</title>
        <authorList>
            <person name="Sun Y."/>
            <person name="Gao Y."/>
            <person name="Yu Y."/>
        </authorList>
    </citation>
    <scope>NUCLEOTIDE SEQUENCE [LARGE SCALE GENOMIC DNA]</scope>
    <source>
        <tissue evidence="6">Muscle</tissue>
    </source>
</reference>
<evidence type="ECO:0000313" key="7">
    <source>
        <dbReference type="Proteomes" id="UP000283509"/>
    </source>
</evidence>
<feature type="chain" id="PRO_5018721127" evidence="5">
    <location>
        <begin position="19"/>
        <end position="447"/>
    </location>
</feature>
<evidence type="ECO:0000256" key="3">
    <source>
        <dbReference type="PROSITE-ProRule" id="PRU00221"/>
    </source>
</evidence>
<dbReference type="AlphaFoldDB" id="A0A3R7M8J6"/>
<keyword evidence="5" id="KW-0732">Signal</keyword>
<dbReference type="EMBL" id="QCYY01001717">
    <property type="protein sequence ID" value="ROT75888.1"/>
    <property type="molecule type" value="Genomic_DNA"/>
</dbReference>
<evidence type="ECO:0000256" key="5">
    <source>
        <dbReference type="SAM" id="SignalP"/>
    </source>
</evidence>
<feature type="repeat" description="WD" evidence="3">
    <location>
        <begin position="247"/>
        <end position="277"/>
    </location>
</feature>
<sequence length="447" mass="49122">MSSFGVLLASACWRRCLARPGNVEELSWTFGRPPADGASAGGIFTPAYSEPLLPRYADKKLRYYRLRKELLEQEEEVTRLHQTKTRHLLLIRNHRHSDDDALARVSCELTASSCLKETFDFAPFTNRDFPTVGSLFGSRRCTCLLEASGCARTDRSIRMVTDLAMTSSGMQGFLVSSSLDHTAKVFDLVTGRLIYNIISATGITSVACNSLGSQVFLGNSNGTVNIANLLPHPPPGDVQVSSNNICHTNSVRHIAVTTTGNQLVTGGEDGDVKVWSIAGLPLASLENASNHNPSLALQKVVHTGRGRINNLAILRTDREALSDADREVEEVIAPFSQDFSNPLNAEVTIPIRGKGKPQPQHLDIFNFATDPCFDSVEPEKGPDYKNELEESVISLQENNKDLYNFAMKQILRKTPKGGKGSANRKTNNKGKKASANKNRYFDTKEKK</sequence>
<dbReference type="GO" id="GO:0006364">
    <property type="term" value="P:rRNA processing"/>
    <property type="evidence" value="ECO:0007669"/>
    <property type="project" value="TreeGrafter"/>
</dbReference>
<proteinExistence type="predicted"/>
<evidence type="ECO:0000256" key="1">
    <source>
        <dbReference type="ARBA" id="ARBA00022574"/>
    </source>
</evidence>
<dbReference type="PANTHER" id="PTHR18763">
    <property type="entry name" value="WD-REPEAT PROTEIN 18"/>
    <property type="match status" value="1"/>
</dbReference>
<keyword evidence="2" id="KW-0677">Repeat</keyword>
<gene>
    <name evidence="6" type="ORF">C7M84_005547</name>
</gene>
<evidence type="ECO:0000313" key="6">
    <source>
        <dbReference type="EMBL" id="ROT75888.1"/>
    </source>
</evidence>
<dbReference type="SMART" id="SM00320">
    <property type="entry name" value="WD40"/>
    <property type="match status" value="3"/>
</dbReference>
<dbReference type="Pfam" id="PF00400">
    <property type="entry name" value="WD40"/>
    <property type="match status" value="1"/>
</dbReference>
<feature type="signal peptide" evidence="5">
    <location>
        <begin position="1"/>
        <end position="18"/>
    </location>
</feature>
<keyword evidence="1 3" id="KW-0853">WD repeat</keyword>
<protein>
    <submittedName>
        <fullName evidence="6">Putative WD repeat-containing protein 18</fullName>
    </submittedName>
</protein>
<organism evidence="6 7">
    <name type="scientific">Penaeus vannamei</name>
    <name type="common">Whiteleg shrimp</name>
    <name type="synonym">Litopenaeus vannamei</name>
    <dbReference type="NCBI Taxonomy" id="6689"/>
    <lineage>
        <taxon>Eukaryota</taxon>
        <taxon>Metazoa</taxon>
        <taxon>Ecdysozoa</taxon>
        <taxon>Arthropoda</taxon>
        <taxon>Crustacea</taxon>
        <taxon>Multicrustacea</taxon>
        <taxon>Malacostraca</taxon>
        <taxon>Eumalacostraca</taxon>
        <taxon>Eucarida</taxon>
        <taxon>Decapoda</taxon>
        <taxon>Dendrobranchiata</taxon>
        <taxon>Penaeoidea</taxon>
        <taxon>Penaeidae</taxon>
        <taxon>Penaeus</taxon>
    </lineage>
</organism>
<dbReference type="Gene3D" id="2.130.10.10">
    <property type="entry name" value="YVTN repeat-like/Quinoprotein amine dehydrogenase"/>
    <property type="match status" value="1"/>
</dbReference>
<dbReference type="Proteomes" id="UP000283509">
    <property type="component" value="Unassembled WGS sequence"/>
</dbReference>
<dbReference type="InterPro" id="IPR001680">
    <property type="entry name" value="WD40_rpt"/>
</dbReference>
<evidence type="ECO:0000256" key="2">
    <source>
        <dbReference type="ARBA" id="ARBA00022737"/>
    </source>
</evidence>
<dbReference type="OrthoDB" id="756370at2759"/>
<name>A0A3R7M8J6_PENVA</name>
<keyword evidence="7" id="KW-1185">Reference proteome</keyword>
<dbReference type="GO" id="GO:0006261">
    <property type="term" value="P:DNA-templated DNA replication"/>
    <property type="evidence" value="ECO:0007669"/>
    <property type="project" value="TreeGrafter"/>
</dbReference>
<dbReference type="STRING" id="6689.A0A3R7M8J6"/>
<comment type="caution">
    <text evidence="6">The sequence shown here is derived from an EMBL/GenBank/DDBJ whole genome shotgun (WGS) entry which is preliminary data.</text>
</comment>
<dbReference type="PROSITE" id="PS50082">
    <property type="entry name" value="WD_REPEATS_2"/>
    <property type="match status" value="1"/>
</dbReference>
<dbReference type="InterPro" id="IPR045227">
    <property type="entry name" value="WDR18/Ipi3/RID3"/>
</dbReference>
<dbReference type="InterPro" id="IPR036322">
    <property type="entry name" value="WD40_repeat_dom_sf"/>
</dbReference>
<dbReference type="PROSITE" id="PS50294">
    <property type="entry name" value="WD_REPEATS_REGION"/>
    <property type="match status" value="1"/>
</dbReference>
<feature type="region of interest" description="Disordered" evidence="4">
    <location>
        <begin position="413"/>
        <end position="447"/>
    </location>
</feature>
<dbReference type="InterPro" id="IPR015943">
    <property type="entry name" value="WD40/YVTN_repeat-like_dom_sf"/>
</dbReference>